<dbReference type="PROSITE" id="PS51873">
    <property type="entry name" value="TRIAD"/>
    <property type="match status" value="1"/>
</dbReference>
<organism evidence="24 25">
    <name type="scientific">Triplophysa tibetana</name>
    <dbReference type="NCBI Taxonomy" id="1572043"/>
    <lineage>
        <taxon>Eukaryota</taxon>
        <taxon>Metazoa</taxon>
        <taxon>Chordata</taxon>
        <taxon>Craniata</taxon>
        <taxon>Vertebrata</taxon>
        <taxon>Euteleostomi</taxon>
        <taxon>Actinopterygii</taxon>
        <taxon>Neopterygii</taxon>
        <taxon>Teleostei</taxon>
        <taxon>Ostariophysi</taxon>
        <taxon>Cypriniformes</taxon>
        <taxon>Nemacheilidae</taxon>
        <taxon>Triplophysa</taxon>
    </lineage>
</organism>
<evidence type="ECO:0000259" key="21">
    <source>
        <dbReference type="PROSITE" id="PS50089"/>
    </source>
</evidence>
<dbReference type="InterPro" id="IPR044066">
    <property type="entry name" value="TRIAD_supradom"/>
</dbReference>
<dbReference type="EMBL" id="SOYY01000006">
    <property type="protein sequence ID" value="KAA0720480.1"/>
    <property type="molecule type" value="Genomic_DNA"/>
</dbReference>
<evidence type="ECO:0000256" key="2">
    <source>
        <dbReference type="ARBA" id="ARBA00004123"/>
    </source>
</evidence>
<dbReference type="InterPro" id="IPR047548">
    <property type="entry name" value="Rcat_RBR_RNF14"/>
</dbReference>
<comment type="pathway">
    <text evidence="4">Protein modification; protein ubiquitination.</text>
</comment>
<dbReference type="Pfam" id="PF01485">
    <property type="entry name" value="IBR"/>
    <property type="match status" value="1"/>
</dbReference>
<evidence type="ECO:0000256" key="17">
    <source>
        <dbReference type="ARBA" id="ARBA00067098"/>
    </source>
</evidence>
<keyword evidence="14" id="KW-0804">Transcription</keyword>
<dbReference type="Gene3D" id="3.10.110.10">
    <property type="entry name" value="Ubiquitin Conjugating Enzyme"/>
    <property type="match status" value="1"/>
</dbReference>
<dbReference type="CDD" id="cd23820">
    <property type="entry name" value="RWD_RNF14"/>
    <property type="match status" value="1"/>
</dbReference>
<proteinExistence type="inferred from homology"/>
<evidence type="ECO:0000256" key="20">
    <source>
        <dbReference type="SAM" id="MobiDB-lite"/>
    </source>
</evidence>
<dbReference type="GO" id="GO:0061630">
    <property type="term" value="F:ubiquitin protein ligase activity"/>
    <property type="evidence" value="ECO:0007669"/>
    <property type="project" value="UniProtKB-EC"/>
</dbReference>
<evidence type="ECO:0000313" key="25">
    <source>
        <dbReference type="Proteomes" id="UP000324632"/>
    </source>
</evidence>
<keyword evidence="12" id="KW-0862">Zinc</keyword>
<dbReference type="CDD" id="cd20354">
    <property type="entry name" value="Rcat_RBR_RNF14"/>
    <property type="match status" value="1"/>
</dbReference>
<evidence type="ECO:0000256" key="3">
    <source>
        <dbReference type="ARBA" id="ARBA00004496"/>
    </source>
</evidence>
<dbReference type="PANTHER" id="PTHR11685">
    <property type="entry name" value="RBR FAMILY RING FINGER AND IBR DOMAIN-CONTAINING"/>
    <property type="match status" value="1"/>
</dbReference>
<dbReference type="InterPro" id="IPR001841">
    <property type="entry name" value="Znf_RING"/>
</dbReference>
<accession>A0A5A9PEM3</accession>
<dbReference type="InterPro" id="IPR013083">
    <property type="entry name" value="Znf_RING/FYVE/PHD"/>
</dbReference>
<comment type="subcellular location">
    <subcellularLocation>
        <location evidence="3">Cytoplasm</location>
    </subcellularLocation>
    <subcellularLocation>
        <location evidence="2">Nucleus</location>
    </subcellularLocation>
</comment>
<evidence type="ECO:0000256" key="4">
    <source>
        <dbReference type="ARBA" id="ARBA00004906"/>
    </source>
</evidence>
<dbReference type="PROSITE" id="PS00518">
    <property type="entry name" value="ZF_RING_1"/>
    <property type="match status" value="1"/>
</dbReference>
<evidence type="ECO:0000259" key="23">
    <source>
        <dbReference type="PROSITE" id="PS51873"/>
    </source>
</evidence>
<dbReference type="Pfam" id="PF05773">
    <property type="entry name" value="RWD"/>
    <property type="match status" value="1"/>
</dbReference>
<dbReference type="PROSITE" id="PS50908">
    <property type="entry name" value="RWD"/>
    <property type="match status" value="1"/>
</dbReference>
<feature type="domain" description="RING-type" evidence="23">
    <location>
        <begin position="225"/>
        <end position="467"/>
    </location>
</feature>
<evidence type="ECO:0000256" key="14">
    <source>
        <dbReference type="ARBA" id="ARBA00023163"/>
    </source>
</evidence>
<keyword evidence="15" id="KW-0539">Nucleus</keyword>
<reference evidence="24 25" key="1">
    <citation type="journal article" date="2019" name="Mol. Ecol. Resour.">
        <title>Chromosome-level genome assembly of Triplophysa tibetana, a fish adapted to the harsh high-altitude environment of the Tibetan Plateau.</title>
        <authorList>
            <person name="Yang X."/>
            <person name="Liu H."/>
            <person name="Ma Z."/>
            <person name="Zou Y."/>
            <person name="Zou M."/>
            <person name="Mao Y."/>
            <person name="Li X."/>
            <person name="Wang H."/>
            <person name="Chen T."/>
            <person name="Wang W."/>
            <person name="Yang R."/>
        </authorList>
    </citation>
    <scope>NUCLEOTIDE SEQUENCE [LARGE SCALE GENOMIC DNA]</scope>
    <source>
        <strain evidence="24">TTIB1903HZAU</strain>
        <tissue evidence="24">Muscle</tissue>
    </source>
</reference>
<comment type="catalytic activity">
    <reaction evidence="1">
        <text>[E2 ubiquitin-conjugating enzyme]-S-ubiquitinyl-L-cysteine + [acceptor protein]-L-lysine = [E2 ubiquitin-conjugating enzyme]-L-cysteine + [acceptor protein]-N(6)-ubiquitinyl-L-lysine.</text>
        <dbReference type="EC" id="2.3.2.31"/>
    </reaction>
</comment>
<keyword evidence="8" id="KW-0479">Metal-binding</keyword>
<keyword evidence="9" id="KW-0677">Repeat</keyword>
<dbReference type="SMART" id="SM00591">
    <property type="entry name" value="RWD"/>
    <property type="match status" value="1"/>
</dbReference>
<dbReference type="FunFam" id="3.10.110.10:FF:000049">
    <property type="entry name" value="RBR-type E3 ubiquitin transferase"/>
    <property type="match status" value="1"/>
</dbReference>
<dbReference type="GO" id="GO:0005634">
    <property type="term" value="C:nucleus"/>
    <property type="evidence" value="ECO:0007669"/>
    <property type="project" value="UniProtKB-SubCell"/>
</dbReference>
<dbReference type="Gene3D" id="1.20.120.1750">
    <property type="match status" value="1"/>
</dbReference>
<keyword evidence="7" id="KW-0808">Transferase</keyword>
<keyword evidence="25" id="KW-1185">Reference proteome</keyword>
<evidence type="ECO:0000256" key="16">
    <source>
        <dbReference type="ARBA" id="ARBA00044508"/>
    </source>
</evidence>
<dbReference type="GO" id="GO:0005737">
    <property type="term" value="C:cytoplasm"/>
    <property type="evidence" value="ECO:0007669"/>
    <property type="project" value="UniProtKB-SubCell"/>
</dbReference>
<comment type="similarity">
    <text evidence="16">Belongs to the RBR family. RNF14 subfamily.</text>
</comment>
<dbReference type="GO" id="GO:0060828">
    <property type="term" value="P:regulation of canonical Wnt signaling pathway"/>
    <property type="evidence" value="ECO:0007669"/>
    <property type="project" value="UniProtKB-ARBA"/>
</dbReference>
<dbReference type="InterPro" id="IPR017907">
    <property type="entry name" value="Znf_RING_CS"/>
</dbReference>
<dbReference type="Gene3D" id="2.20.25.20">
    <property type="match status" value="1"/>
</dbReference>
<dbReference type="SMART" id="SM00647">
    <property type="entry name" value="IBR"/>
    <property type="match status" value="2"/>
</dbReference>
<name>A0A5A9PEM3_9TELE</name>
<evidence type="ECO:0000256" key="5">
    <source>
        <dbReference type="ARBA" id="ARBA00012251"/>
    </source>
</evidence>
<evidence type="ECO:0000256" key="12">
    <source>
        <dbReference type="ARBA" id="ARBA00022833"/>
    </source>
</evidence>
<evidence type="ECO:0000256" key="18">
    <source>
        <dbReference type="ARBA" id="ARBA00075528"/>
    </source>
</evidence>
<evidence type="ECO:0000256" key="11">
    <source>
        <dbReference type="ARBA" id="ARBA00022786"/>
    </source>
</evidence>
<evidence type="ECO:0000256" key="15">
    <source>
        <dbReference type="ARBA" id="ARBA00023242"/>
    </source>
</evidence>
<dbReference type="InterPro" id="IPR031128">
    <property type="entry name" value="RNF14_RING-HC_Zfn"/>
</dbReference>
<evidence type="ECO:0000256" key="1">
    <source>
        <dbReference type="ARBA" id="ARBA00001798"/>
    </source>
</evidence>
<dbReference type="InterPro" id="IPR006575">
    <property type="entry name" value="RWD_dom"/>
</dbReference>
<dbReference type="InterPro" id="IPR031127">
    <property type="entry name" value="E3_UB_ligase_RBR"/>
</dbReference>
<dbReference type="GO" id="GO:0008270">
    <property type="term" value="F:zinc ion binding"/>
    <property type="evidence" value="ECO:0007669"/>
    <property type="project" value="UniProtKB-KW"/>
</dbReference>
<dbReference type="GO" id="GO:0016567">
    <property type="term" value="P:protein ubiquitination"/>
    <property type="evidence" value="ECO:0007669"/>
    <property type="project" value="InterPro"/>
</dbReference>
<dbReference type="PROSITE" id="PS50089">
    <property type="entry name" value="ZF_RING_2"/>
    <property type="match status" value="1"/>
</dbReference>
<evidence type="ECO:0000256" key="6">
    <source>
        <dbReference type="ARBA" id="ARBA00022490"/>
    </source>
</evidence>
<dbReference type="Proteomes" id="UP000324632">
    <property type="component" value="Chromosome 6"/>
</dbReference>
<dbReference type="CDD" id="cd20341">
    <property type="entry name" value="BRcat_RBR_RNF14"/>
    <property type="match status" value="1"/>
</dbReference>
<dbReference type="AlphaFoldDB" id="A0A5A9PEM3"/>
<evidence type="ECO:0000256" key="9">
    <source>
        <dbReference type="ARBA" id="ARBA00022737"/>
    </source>
</evidence>
<evidence type="ECO:0000256" key="8">
    <source>
        <dbReference type="ARBA" id="ARBA00022723"/>
    </source>
</evidence>
<dbReference type="InterPro" id="IPR002867">
    <property type="entry name" value="IBR_dom"/>
</dbReference>
<dbReference type="SUPFAM" id="SSF54495">
    <property type="entry name" value="UBC-like"/>
    <property type="match status" value="1"/>
</dbReference>
<keyword evidence="13" id="KW-0805">Transcription regulation</keyword>
<protein>
    <recommendedName>
        <fullName evidence="17">E3 ubiquitin-protein ligase RNF14</fullName>
        <ecNumber evidence="5">2.3.2.31</ecNumber>
    </recommendedName>
    <alternativeName>
        <fullName evidence="18">RING finger protein 14</fullName>
    </alternativeName>
</protein>
<comment type="caution">
    <text evidence="24">The sequence shown here is derived from an EMBL/GenBank/DDBJ whole genome shotgun (WGS) entry which is preliminary data.</text>
</comment>
<evidence type="ECO:0000256" key="13">
    <source>
        <dbReference type="ARBA" id="ARBA00023015"/>
    </source>
</evidence>
<dbReference type="CDD" id="cd16628">
    <property type="entry name" value="RING-HC_RBR_RNF14"/>
    <property type="match status" value="1"/>
</dbReference>
<feature type="domain" description="RWD" evidence="22">
    <location>
        <begin position="10"/>
        <end position="129"/>
    </location>
</feature>
<evidence type="ECO:0000256" key="7">
    <source>
        <dbReference type="ARBA" id="ARBA00022679"/>
    </source>
</evidence>
<dbReference type="Pfam" id="PF22191">
    <property type="entry name" value="IBR_1"/>
    <property type="match status" value="1"/>
</dbReference>
<dbReference type="EC" id="2.3.2.31" evidence="5"/>
<keyword evidence="11" id="KW-0833">Ubl conjugation pathway</keyword>
<feature type="compositionally biased region" description="Polar residues" evidence="20">
    <location>
        <begin position="170"/>
        <end position="181"/>
    </location>
</feature>
<evidence type="ECO:0000256" key="10">
    <source>
        <dbReference type="ARBA" id="ARBA00022771"/>
    </source>
</evidence>
<dbReference type="InterPro" id="IPR016135">
    <property type="entry name" value="UBQ-conjugating_enzyme/RWD"/>
</dbReference>
<evidence type="ECO:0000256" key="19">
    <source>
        <dbReference type="PROSITE-ProRule" id="PRU00175"/>
    </source>
</evidence>
<evidence type="ECO:0000313" key="24">
    <source>
        <dbReference type="EMBL" id="KAA0720480.1"/>
    </source>
</evidence>
<feature type="domain" description="RING-type" evidence="21">
    <location>
        <begin position="229"/>
        <end position="274"/>
    </location>
</feature>
<gene>
    <name evidence="24" type="ORF">E1301_Tti019826</name>
</gene>
<dbReference type="SUPFAM" id="SSF57850">
    <property type="entry name" value="RING/U-box"/>
    <property type="match status" value="3"/>
</dbReference>
<sequence>MSDNQEAQEDELLALASIYDEDEFRRAESGREGEIHLCLELPPDFKLIVKGEKTTEYGISFLPPWVLSFDLPVDYPSSSAPVFTLSSKWLARVKITALCKRLDELWEENLGNVVLFTWIQFLKEETLEYLGIHSPLEIQRFAVDRSAHLFLKEETLEYLDIHSPLEIQSTASQSEGESGQTLAAEKSKPHELDPRAVQEVDPHTDILSHLLDFDESQKQKVFDGKVFCCGICFCEKLGSNCLLFKECQHVYCKACMKEYFEIQIRDGKVQCLDCPEPECTSIANPSQVKFLVGEEEFARYDCLLLQSSLDLMADVVYCPRTCCCKPVMVEPDITMGICPSCRYAFCTLCKRTYHGPSICKTVYLDLRGCECSYLNVTAELVRLVDECEDEDLEKECMDETLTEKWLKENCKPCPCCGVQIQKVMGCNKMTCTSCRMFFCWICSTILKKANPYEHFEDQNSPGCNLWVPPSNITLSCLI</sequence>
<keyword evidence="10 19" id="KW-0863">Zinc-finger</keyword>
<dbReference type="FunFam" id="3.30.40.10:FF:000186">
    <property type="entry name" value="RBR-type E3 ubiquitin transferase"/>
    <property type="match status" value="1"/>
</dbReference>
<evidence type="ECO:0000259" key="22">
    <source>
        <dbReference type="PROSITE" id="PS50908"/>
    </source>
</evidence>
<feature type="region of interest" description="Disordered" evidence="20">
    <location>
        <begin position="170"/>
        <end position="193"/>
    </location>
</feature>
<dbReference type="Gene3D" id="3.30.40.10">
    <property type="entry name" value="Zinc/RING finger domain, C3HC4 (zinc finger)"/>
    <property type="match status" value="1"/>
</dbReference>
<keyword evidence="6" id="KW-0963">Cytoplasm</keyword>